<reference evidence="2 3" key="1">
    <citation type="submission" date="2022-12" db="EMBL/GenBank/DDBJ databases">
        <authorList>
            <person name="Muema E."/>
        </authorList>
    </citation>
    <scope>NUCLEOTIDE SEQUENCE [LARGE SCALE GENOMIC DNA]</scope>
    <source>
        <strain evidence="3">1326</strain>
    </source>
</reference>
<evidence type="ECO:0000313" key="2">
    <source>
        <dbReference type="EMBL" id="MEI9413073.1"/>
    </source>
</evidence>
<dbReference type="EMBL" id="JAPYKS010000048">
    <property type="protein sequence ID" value="MEI9413073.1"/>
    <property type="molecule type" value="Genomic_DNA"/>
</dbReference>
<dbReference type="Pfam" id="PF20109">
    <property type="entry name" value="Trans_reg_dom"/>
    <property type="match status" value="1"/>
</dbReference>
<dbReference type="InterPro" id="IPR045465">
    <property type="entry name" value="Trans_reg_dom"/>
</dbReference>
<proteinExistence type="predicted"/>
<protein>
    <submittedName>
        <fullName evidence="2">DUF6499 domain-containing protein</fullName>
    </submittedName>
</protein>
<organism evidence="2 3">
    <name type="scientific">Mesorhizobium salmacidum</name>
    <dbReference type="NCBI Taxonomy" id="3015171"/>
    <lineage>
        <taxon>Bacteria</taxon>
        <taxon>Pseudomonadati</taxon>
        <taxon>Pseudomonadota</taxon>
        <taxon>Alphaproteobacteria</taxon>
        <taxon>Hyphomicrobiales</taxon>
        <taxon>Phyllobacteriaceae</taxon>
        <taxon>Mesorhizobium</taxon>
    </lineage>
</organism>
<evidence type="ECO:0000313" key="3">
    <source>
        <dbReference type="Proteomes" id="UP001387293"/>
    </source>
</evidence>
<dbReference type="Proteomes" id="UP001387293">
    <property type="component" value="Unassembled WGS sequence"/>
</dbReference>
<name>A0ABU8L791_9HYPH</name>
<keyword evidence="3" id="KW-1185">Reference proteome</keyword>
<accession>A0ABU8L791</accession>
<evidence type="ECO:0000259" key="1">
    <source>
        <dbReference type="Pfam" id="PF20109"/>
    </source>
</evidence>
<feature type="domain" description="Transcriptional regulator-like" evidence="1">
    <location>
        <begin position="5"/>
        <end position="66"/>
    </location>
</feature>
<gene>
    <name evidence="2" type="ORF">O7A60_30665</name>
</gene>
<comment type="caution">
    <text evidence="2">The sequence shown here is derived from an EMBL/GenBank/DDBJ whole genome shotgun (WGS) entry which is preliminary data.</text>
</comment>
<sequence>MSRSDWTDLAAYEHMRGYEADQFAAEYLIRNADFAAESQRLASSRLTTGELVGSPEFAARWGARFHNLC</sequence>